<gene>
    <name evidence="1" type="ORF">CDAR_435611</name>
</gene>
<accession>A0AAV4P7R5</accession>
<evidence type="ECO:0000313" key="2">
    <source>
        <dbReference type="Proteomes" id="UP001054837"/>
    </source>
</evidence>
<reference evidence="1 2" key="1">
    <citation type="submission" date="2021-06" db="EMBL/GenBank/DDBJ databases">
        <title>Caerostris darwini draft genome.</title>
        <authorList>
            <person name="Kono N."/>
            <person name="Arakawa K."/>
        </authorList>
    </citation>
    <scope>NUCLEOTIDE SEQUENCE [LARGE SCALE GENOMIC DNA]</scope>
</reference>
<proteinExistence type="predicted"/>
<name>A0AAV4P7R5_9ARAC</name>
<sequence>MLVQKQMSHSYSQELIPFTSHSRRDGRTSSLTAERHLRAVSPQWLRVRDCTFRRAAFVSLT</sequence>
<organism evidence="1 2">
    <name type="scientific">Caerostris darwini</name>
    <dbReference type="NCBI Taxonomy" id="1538125"/>
    <lineage>
        <taxon>Eukaryota</taxon>
        <taxon>Metazoa</taxon>
        <taxon>Ecdysozoa</taxon>
        <taxon>Arthropoda</taxon>
        <taxon>Chelicerata</taxon>
        <taxon>Arachnida</taxon>
        <taxon>Araneae</taxon>
        <taxon>Araneomorphae</taxon>
        <taxon>Entelegynae</taxon>
        <taxon>Araneoidea</taxon>
        <taxon>Araneidae</taxon>
        <taxon>Caerostris</taxon>
    </lineage>
</organism>
<protein>
    <submittedName>
        <fullName evidence="1">Uncharacterized protein</fullName>
    </submittedName>
</protein>
<keyword evidence="2" id="KW-1185">Reference proteome</keyword>
<feature type="non-terminal residue" evidence="1">
    <location>
        <position position="61"/>
    </location>
</feature>
<dbReference type="AlphaFoldDB" id="A0AAV4P7R5"/>
<dbReference type="EMBL" id="BPLQ01002481">
    <property type="protein sequence ID" value="GIX93235.1"/>
    <property type="molecule type" value="Genomic_DNA"/>
</dbReference>
<comment type="caution">
    <text evidence="1">The sequence shown here is derived from an EMBL/GenBank/DDBJ whole genome shotgun (WGS) entry which is preliminary data.</text>
</comment>
<evidence type="ECO:0000313" key="1">
    <source>
        <dbReference type="EMBL" id="GIX93235.1"/>
    </source>
</evidence>
<dbReference type="Proteomes" id="UP001054837">
    <property type="component" value="Unassembled WGS sequence"/>
</dbReference>